<evidence type="ECO:0000313" key="2">
    <source>
        <dbReference type="EMBL" id="GMN52584.1"/>
    </source>
</evidence>
<reference evidence="2" key="1">
    <citation type="submission" date="2023-07" db="EMBL/GenBank/DDBJ databases">
        <title>draft genome sequence of fig (Ficus carica).</title>
        <authorList>
            <person name="Takahashi T."/>
            <person name="Nishimura K."/>
        </authorList>
    </citation>
    <scope>NUCLEOTIDE SEQUENCE</scope>
</reference>
<feature type="compositionally biased region" description="Polar residues" evidence="1">
    <location>
        <begin position="155"/>
        <end position="179"/>
    </location>
</feature>
<accession>A0AA88DJV1</accession>
<comment type="caution">
    <text evidence="2">The sequence shown here is derived from an EMBL/GenBank/DDBJ whole genome shotgun (WGS) entry which is preliminary data.</text>
</comment>
<sequence length="205" mass="22800">MEKKKRVTPGFFQFTARQKRESRSPERGSSPTLSSRWLHFQIRRKSLTRLGGLDAVLADELFPTLDLVPRHHSTSSLDLSTKPPDRNRTAHDRSSLLCLPSPSRQCKCHDRDRDLSQLDPCRLRGVWFSISVGHGDGGCRDSIAIFPSHPPARQAQRSPWATASHNGTSSSSPKHCQPSLTPLTTRAAAFDIRNSVPGMAEQQAL</sequence>
<feature type="region of interest" description="Disordered" evidence="1">
    <location>
        <begin position="1"/>
        <end position="32"/>
    </location>
</feature>
<evidence type="ECO:0000313" key="3">
    <source>
        <dbReference type="Proteomes" id="UP001187192"/>
    </source>
</evidence>
<feature type="region of interest" description="Disordered" evidence="1">
    <location>
        <begin position="150"/>
        <end position="179"/>
    </location>
</feature>
<evidence type="ECO:0000256" key="1">
    <source>
        <dbReference type="SAM" id="MobiDB-lite"/>
    </source>
</evidence>
<name>A0AA88DJV1_FICCA</name>
<dbReference type="Proteomes" id="UP001187192">
    <property type="component" value="Unassembled WGS sequence"/>
</dbReference>
<dbReference type="AlphaFoldDB" id="A0AA88DJV1"/>
<feature type="compositionally biased region" description="Basic and acidic residues" evidence="1">
    <location>
        <begin position="83"/>
        <end position="93"/>
    </location>
</feature>
<protein>
    <submittedName>
        <fullName evidence="2">Uncharacterized protein</fullName>
    </submittedName>
</protein>
<gene>
    <name evidence="2" type="ORF">TIFTF001_021730</name>
</gene>
<dbReference type="EMBL" id="BTGU01000042">
    <property type="protein sequence ID" value="GMN52584.1"/>
    <property type="molecule type" value="Genomic_DNA"/>
</dbReference>
<keyword evidence="3" id="KW-1185">Reference proteome</keyword>
<proteinExistence type="predicted"/>
<organism evidence="2 3">
    <name type="scientific">Ficus carica</name>
    <name type="common">Common fig</name>
    <dbReference type="NCBI Taxonomy" id="3494"/>
    <lineage>
        <taxon>Eukaryota</taxon>
        <taxon>Viridiplantae</taxon>
        <taxon>Streptophyta</taxon>
        <taxon>Embryophyta</taxon>
        <taxon>Tracheophyta</taxon>
        <taxon>Spermatophyta</taxon>
        <taxon>Magnoliopsida</taxon>
        <taxon>eudicotyledons</taxon>
        <taxon>Gunneridae</taxon>
        <taxon>Pentapetalae</taxon>
        <taxon>rosids</taxon>
        <taxon>fabids</taxon>
        <taxon>Rosales</taxon>
        <taxon>Moraceae</taxon>
        <taxon>Ficeae</taxon>
        <taxon>Ficus</taxon>
    </lineage>
</organism>
<feature type="region of interest" description="Disordered" evidence="1">
    <location>
        <begin position="71"/>
        <end position="93"/>
    </location>
</feature>